<comment type="caution">
    <text evidence="2">The sequence shown here is derived from an EMBL/GenBank/DDBJ whole genome shotgun (WGS) entry which is preliminary data.</text>
</comment>
<proteinExistence type="predicted"/>
<protein>
    <submittedName>
        <fullName evidence="2">Uncharacterized protein</fullName>
    </submittedName>
</protein>
<reference evidence="2 3" key="1">
    <citation type="submission" date="2018-01" db="EMBL/GenBank/DDBJ databases">
        <title>Draft genome sequence of Streptomyces sp. 13K301.</title>
        <authorList>
            <person name="Sahin N."/>
            <person name="Saygin H."/>
            <person name="Ay H."/>
        </authorList>
    </citation>
    <scope>NUCLEOTIDE SEQUENCE [LARGE SCALE GENOMIC DNA]</scope>
    <source>
        <strain evidence="2 3">13K301</strain>
    </source>
</reference>
<sequence length="107" mass="12179">MTPPGGRRPLRCLLGAHTFEEFVLMQRAADKAYTAVEQLQDQYGPPTQTEWTDEQRASWEAAWQAWRDRADDVQVAVTDHAKEQGTPRHQVEVDVKKAARHPDLVAD</sequence>
<gene>
    <name evidence="2" type="ORF">C1J00_26640</name>
</gene>
<accession>A0A2N8TJS0</accession>
<dbReference type="EMBL" id="POUC01000231">
    <property type="protein sequence ID" value="PNG19267.1"/>
    <property type="molecule type" value="Genomic_DNA"/>
</dbReference>
<evidence type="ECO:0000256" key="1">
    <source>
        <dbReference type="SAM" id="MobiDB-lite"/>
    </source>
</evidence>
<dbReference type="Proteomes" id="UP000235943">
    <property type="component" value="Unassembled WGS sequence"/>
</dbReference>
<organism evidence="2 3">
    <name type="scientific">Streptomyces cahuitamycinicus</name>
    <dbReference type="NCBI Taxonomy" id="2070367"/>
    <lineage>
        <taxon>Bacteria</taxon>
        <taxon>Bacillati</taxon>
        <taxon>Actinomycetota</taxon>
        <taxon>Actinomycetes</taxon>
        <taxon>Kitasatosporales</taxon>
        <taxon>Streptomycetaceae</taxon>
        <taxon>Streptomyces</taxon>
    </lineage>
</organism>
<name>A0A2N8TJS0_9ACTN</name>
<dbReference type="AlphaFoldDB" id="A0A2N8TJS0"/>
<dbReference type="OrthoDB" id="4323991at2"/>
<keyword evidence="3" id="KW-1185">Reference proteome</keyword>
<feature type="region of interest" description="Disordered" evidence="1">
    <location>
        <begin position="80"/>
        <end position="107"/>
    </location>
</feature>
<evidence type="ECO:0000313" key="2">
    <source>
        <dbReference type="EMBL" id="PNG19267.1"/>
    </source>
</evidence>
<evidence type="ECO:0000313" key="3">
    <source>
        <dbReference type="Proteomes" id="UP000235943"/>
    </source>
</evidence>